<dbReference type="SUPFAM" id="SSF46785">
    <property type="entry name" value="Winged helix' DNA-binding domain"/>
    <property type="match status" value="1"/>
</dbReference>
<evidence type="ECO:0000313" key="1">
    <source>
        <dbReference type="EMBL" id="MCK2214051.1"/>
    </source>
</evidence>
<protein>
    <submittedName>
        <fullName evidence="1">MarR family transcriptional regulator</fullName>
    </submittedName>
</protein>
<name>A0ABT0FQ66_9ACTN</name>
<dbReference type="Gene3D" id="1.10.10.10">
    <property type="entry name" value="Winged helix-like DNA-binding domain superfamily/Winged helix DNA-binding domain"/>
    <property type="match status" value="1"/>
</dbReference>
<dbReference type="InterPro" id="IPR036388">
    <property type="entry name" value="WH-like_DNA-bd_sf"/>
</dbReference>
<dbReference type="InterPro" id="IPR036390">
    <property type="entry name" value="WH_DNA-bd_sf"/>
</dbReference>
<dbReference type="Proteomes" id="UP001317259">
    <property type="component" value="Unassembled WGS sequence"/>
</dbReference>
<sequence length="152" mass="16480">MTNSFADELIGKLYTSLAASDVTSGGVQLLGMNEETRDAVTVCLERRKLVAVAGDEQRLLASDELLQATYAVARHLNQFRAADLASELAISLPNANNRLKRLLEAGALCRQPDPERERGGKQFTYQLPFGASTTRGDVLTGPLWSRFPGSGL</sequence>
<keyword evidence="2" id="KW-1185">Reference proteome</keyword>
<proteinExistence type="predicted"/>
<comment type="caution">
    <text evidence="1">The sequence shown here is derived from an EMBL/GenBank/DDBJ whole genome shotgun (WGS) entry which is preliminary data.</text>
</comment>
<accession>A0ABT0FQ66</accession>
<evidence type="ECO:0000313" key="2">
    <source>
        <dbReference type="Proteomes" id="UP001317259"/>
    </source>
</evidence>
<reference evidence="1 2" key="1">
    <citation type="submission" date="2022-04" db="EMBL/GenBank/DDBJ databases">
        <title>Genome draft of Actinomadura sp. ATCC 31491.</title>
        <authorList>
            <person name="Shi X."/>
            <person name="Du Y."/>
        </authorList>
    </citation>
    <scope>NUCLEOTIDE SEQUENCE [LARGE SCALE GENOMIC DNA]</scope>
    <source>
        <strain evidence="1 2">ATCC 31491</strain>
    </source>
</reference>
<gene>
    <name evidence="1" type="ORF">MF672_009650</name>
</gene>
<organism evidence="1 2">
    <name type="scientific">Actinomadura luzonensis</name>
    <dbReference type="NCBI Taxonomy" id="2805427"/>
    <lineage>
        <taxon>Bacteria</taxon>
        <taxon>Bacillati</taxon>
        <taxon>Actinomycetota</taxon>
        <taxon>Actinomycetes</taxon>
        <taxon>Streptosporangiales</taxon>
        <taxon>Thermomonosporaceae</taxon>
        <taxon>Actinomadura</taxon>
    </lineage>
</organism>
<dbReference type="EMBL" id="JAKRKC020000001">
    <property type="protein sequence ID" value="MCK2214051.1"/>
    <property type="molecule type" value="Genomic_DNA"/>
</dbReference>